<dbReference type="AlphaFoldDB" id="Q6CQS4"/>
<feature type="compositionally biased region" description="Polar residues" evidence="1">
    <location>
        <begin position="28"/>
        <end position="38"/>
    </location>
</feature>
<reference evidence="2 3" key="1">
    <citation type="journal article" date="2004" name="Nature">
        <title>Genome evolution in yeasts.</title>
        <authorList>
            <consortium name="Genolevures"/>
            <person name="Dujon B."/>
            <person name="Sherman D."/>
            <person name="Fischer G."/>
            <person name="Durrens P."/>
            <person name="Casaregola S."/>
            <person name="Lafontaine I."/>
            <person name="de Montigny J."/>
            <person name="Marck C."/>
            <person name="Neuveglise C."/>
            <person name="Talla E."/>
            <person name="Goffard N."/>
            <person name="Frangeul L."/>
            <person name="Aigle M."/>
            <person name="Anthouard V."/>
            <person name="Babour A."/>
            <person name="Barbe V."/>
            <person name="Barnay S."/>
            <person name="Blanchin S."/>
            <person name="Beckerich J.M."/>
            <person name="Beyne E."/>
            <person name="Bleykasten C."/>
            <person name="Boisrame A."/>
            <person name="Boyer J."/>
            <person name="Cattolico L."/>
            <person name="Confanioleri F."/>
            <person name="de Daruvar A."/>
            <person name="Despons L."/>
            <person name="Fabre E."/>
            <person name="Fairhead C."/>
            <person name="Ferry-Dumazet H."/>
            <person name="Groppi A."/>
            <person name="Hantraye F."/>
            <person name="Hennequin C."/>
            <person name="Jauniaux N."/>
            <person name="Joyet P."/>
            <person name="Kachouri R."/>
            <person name="Kerrest A."/>
            <person name="Koszul R."/>
            <person name="Lemaire M."/>
            <person name="Lesur I."/>
            <person name="Ma L."/>
            <person name="Muller H."/>
            <person name="Nicaud J.M."/>
            <person name="Nikolski M."/>
            <person name="Oztas S."/>
            <person name="Ozier-Kalogeropoulos O."/>
            <person name="Pellenz S."/>
            <person name="Potier S."/>
            <person name="Richard G.F."/>
            <person name="Straub M.L."/>
            <person name="Suleau A."/>
            <person name="Swennene D."/>
            <person name="Tekaia F."/>
            <person name="Wesolowski-Louvel M."/>
            <person name="Westhof E."/>
            <person name="Wirth B."/>
            <person name="Zeniou-Meyer M."/>
            <person name="Zivanovic I."/>
            <person name="Bolotin-Fukuhara M."/>
            <person name="Thierry A."/>
            <person name="Bouchier C."/>
            <person name="Caudron B."/>
            <person name="Scarpelli C."/>
            <person name="Gaillardin C."/>
            <person name="Weissenbach J."/>
            <person name="Wincker P."/>
            <person name="Souciet J.L."/>
        </authorList>
    </citation>
    <scope>NUCLEOTIDE SEQUENCE [LARGE SCALE GENOMIC DNA]</scope>
    <source>
        <strain evidence="3">ATCC 8585 / CBS 2359 / DSM 70799 / NBRC 1267 / NRRL Y-1140 / WM37</strain>
    </source>
</reference>
<dbReference type="InParanoid" id="Q6CQS4"/>
<dbReference type="KEGG" id="kla:KLLA0_D14762g"/>
<dbReference type="GeneID" id="2893392"/>
<feature type="region of interest" description="Disordered" evidence="1">
    <location>
        <begin position="54"/>
        <end position="75"/>
    </location>
</feature>
<evidence type="ECO:0000313" key="3">
    <source>
        <dbReference type="Proteomes" id="UP000000598"/>
    </source>
</evidence>
<dbReference type="HOGENOM" id="CLU_1896531_0_0_1"/>
<name>Q6CQS4_KLULA</name>
<feature type="region of interest" description="Disordered" evidence="1">
    <location>
        <begin position="18"/>
        <end position="41"/>
    </location>
</feature>
<sequence length="134" mass="15330">MDSSDTEGFELITRDCDCDNQDHLHGSVTESPQGSNDPTRGICEDIQRLDIVSDGSAPKQSLKEDKNVNPYSDLDPEREIFGGSTYEVFDREYRYRSSLLFSYSKKNNNSCDSEYKALMTFPGSKTRRLFIYNK</sequence>
<proteinExistence type="predicted"/>
<organism evidence="2 3">
    <name type="scientific">Kluyveromyces lactis (strain ATCC 8585 / CBS 2359 / DSM 70799 / NBRC 1267 / NRRL Y-1140 / WM37)</name>
    <name type="common">Yeast</name>
    <name type="synonym">Candida sphaerica</name>
    <dbReference type="NCBI Taxonomy" id="284590"/>
    <lineage>
        <taxon>Eukaryota</taxon>
        <taxon>Fungi</taxon>
        <taxon>Dikarya</taxon>
        <taxon>Ascomycota</taxon>
        <taxon>Saccharomycotina</taxon>
        <taxon>Saccharomycetes</taxon>
        <taxon>Saccharomycetales</taxon>
        <taxon>Saccharomycetaceae</taxon>
        <taxon>Kluyveromyces</taxon>
    </lineage>
</organism>
<dbReference type="EMBL" id="CR382124">
    <property type="protein sequence ID" value="CAH00811.1"/>
    <property type="molecule type" value="Genomic_DNA"/>
</dbReference>
<evidence type="ECO:0000313" key="2">
    <source>
        <dbReference type="EMBL" id="CAH00811.1"/>
    </source>
</evidence>
<evidence type="ECO:0000256" key="1">
    <source>
        <dbReference type="SAM" id="MobiDB-lite"/>
    </source>
</evidence>
<dbReference type="RefSeq" id="XP_453715.1">
    <property type="nucleotide sequence ID" value="XM_453715.1"/>
</dbReference>
<keyword evidence="3" id="KW-1185">Reference proteome</keyword>
<dbReference type="Proteomes" id="UP000000598">
    <property type="component" value="Chromosome D"/>
</dbReference>
<dbReference type="PaxDb" id="284590-Q6CQS4"/>
<accession>Q6CQS4</accession>
<gene>
    <name evidence="2" type="ORF">KLLA0_D14762g</name>
</gene>
<protein>
    <submittedName>
        <fullName evidence="2">KLLA0D14762p</fullName>
    </submittedName>
</protein>